<feature type="domain" description="F-box" evidence="1">
    <location>
        <begin position="11"/>
        <end position="59"/>
    </location>
</feature>
<dbReference type="InterPro" id="IPR036047">
    <property type="entry name" value="F-box-like_dom_sf"/>
</dbReference>
<dbReference type="Gene3D" id="1.20.1280.50">
    <property type="match status" value="1"/>
</dbReference>
<gene>
    <name evidence="2" type="ORF">TWF506_009798</name>
</gene>
<dbReference type="PROSITE" id="PS50181">
    <property type="entry name" value="FBOX"/>
    <property type="match status" value="1"/>
</dbReference>
<dbReference type="InterPro" id="IPR001810">
    <property type="entry name" value="F-box_dom"/>
</dbReference>
<organism evidence="2 3">
    <name type="scientific">Arthrobotrys conoides</name>
    <dbReference type="NCBI Taxonomy" id="74498"/>
    <lineage>
        <taxon>Eukaryota</taxon>
        <taxon>Fungi</taxon>
        <taxon>Dikarya</taxon>
        <taxon>Ascomycota</taxon>
        <taxon>Pezizomycotina</taxon>
        <taxon>Orbiliomycetes</taxon>
        <taxon>Orbiliales</taxon>
        <taxon>Orbiliaceae</taxon>
        <taxon>Arthrobotrys</taxon>
    </lineage>
</organism>
<sequence>MDQKPLTTASAKGINDLPAELHFEILSYLTDNITSQISASGVCRLWKSIILTDSYFRLRRYMPLQTHHSELIAINQIFNLTEAWGSQPELEVIARQPNPAVEIRCKIVDEKVIAYHYVPDKGYYAYGKEYNFGPPPDDEPGVLNITRSTILHEQCIRDISILPTEEQELNEEIPRLTAPLEELDILTAIHFRGGYYPDVIFAEPVNFLVEGGLTVRQLLENIVNSLVTAMKSKSDLDTQKEHYVYLAVRYIREGGCNECWFRIYLCHPDVRISEDGILLNVLKDTL</sequence>
<protein>
    <recommendedName>
        <fullName evidence="1">F-box domain-containing protein</fullName>
    </recommendedName>
</protein>
<reference evidence="2 3" key="1">
    <citation type="submission" date="2019-10" db="EMBL/GenBank/DDBJ databases">
        <authorList>
            <person name="Palmer J.M."/>
        </authorList>
    </citation>
    <scope>NUCLEOTIDE SEQUENCE [LARGE SCALE GENOMIC DNA]</scope>
    <source>
        <strain evidence="2 3">TWF506</strain>
    </source>
</reference>
<dbReference type="AlphaFoldDB" id="A0AAN8NLT1"/>
<name>A0AAN8NLT1_9PEZI</name>
<dbReference type="EMBL" id="JAVHJM010000007">
    <property type="protein sequence ID" value="KAK6510697.1"/>
    <property type="molecule type" value="Genomic_DNA"/>
</dbReference>
<evidence type="ECO:0000259" key="1">
    <source>
        <dbReference type="PROSITE" id="PS50181"/>
    </source>
</evidence>
<evidence type="ECO:0000313" key="3">
    <source>
        <dbReference type="Proteomes" id="UP001307849"/>
    </source>
</evidence>
<dbReference type="SUPFAM" id="SSF81383">
    <property type="entry name" value="F-box domain"/>
    <property type="match status" value="1"/>
</dbReference>
<dbReference type="Proteomes" id="UP001307849">
    <property type="component" value="Unassembled WGS sequence"/>
</dbReference>
<dbReference type="Pfam" id="PF12937">
    <property type="entry name" value="F-box-like"/>
    <property type="match status" value="1"/>
</dbReference>
<keyword evidence="3" id="KW-1185">Reference proteome</keyword>
<comment type="caution">
    <text evidence="2">The sequence shown here is derived from an EMBL/GenBank/DDBJ whole genome shotgun (WGS) entry which is preliminary data.</text>
</comment>
<evidence type="ECO:0000313" key="2">
    <source>
        <dbReference type="EMBL" id="KAK6510697.1"/>
    </source>
</evidence>
<proteinExistence type="predicted"/>
<accession>A0AAN8NLT1</accession>